<dbReference type="Proteomes" id="UP001172159">
    <property type="component" value="Unassembled WGS sequence"/>
</dbReference>
<protein>
    <submittedName>
        <fullName evidence="2">Uncharacterized protein</fullName>
    </submittedName>
</protein>
<gene>
    <name evidence="2" type="ORF">B0T21DRAFT_358029</name>
</gene>
<dbReference type="PROSITE" id="PS51257">
    <property type="entry name" value="PROKAR_LIPOPROTEIN"/>
    <property type="match status" value="1"/>
</dbReference>
<feature type="transmembrane region" description="Helical" evidence="1">
    <location>
        <begin position="79"/>
        <end position="97"/>
    </location>
</feature>
<organism evidence="2 3">
    <name type="scientific">Apiosordaria backusii</name>
    <dbReference type="NCBI Taxonomy" id="314023"/>
    <lineage>
        <taxon>Eukaryota</taxon>
        <taxon>Fungi</taxon>
        <taxon>Dikarya</taxon>
        <taxon>Ascomycota</taxon>
        <taxon>Pezizomycotina</taxon>
        <taxon>Sordariomycetes</taxon>
        <taxon>Sordariomycetidae</taxon>
        <taxon>Sordariales</taxon>
        <taxon>Lasiosphaeriaceae</taxon>
        <taxon>Apiosordaria</taxon>
    </lineage>
</organism>
<keyword evidence="1" id="KW-0812">Transmembrane</keyword>
<dbReference type="EMBL" id="JAUKTV010000002">
    <property type="protein sequence ID" value="KAK0744579.1"/>
    <property type="molecule type" value="Genomic_DNA"/>
</dbReference>
<accession>A0AA40ES97</accession>
<evidence type="ECO:0000256" key="1">
    <source>
        <dbReference type="SAM" id="Phobius"/>
    </source>
</evidence>
<reference evidence="2" key="1">
    <citation type="submission" date="2023-06" db="EMBL/GenBank/DDBJ databases">
        <title>Genome-scale phylogeny and comparative genomics of the fungal order Sordariales.</title>
        <authorList>
            <consortium name="Lawrence Berkeley National Laboratory"/>
            <person name="Hensen N."/>
            <person name="Bonometti L."/>
            <person name="Westerberg I."/>
            <person name="Brannstrom I.O."/>
            <person name="Guillou S."/>
            <person name="Cros-Aarteil S."/>
            <person name="Calhoun S."/>
            <person name="Haridas S."/>
            <person name="Kuo A."/>
            <person name="Mondo S."/>
            <person name="Pangilinan J."/>
            <person name="Riley R."/>
            <person name="Labutti K."/>
            <person name="Andreopoulos B."/>
            <person name="Lipzen A."/>
            <person name="Chen C."/>
            <person name="Yanf M."/>
            <person name="Daum C."/>
            <person name="Ng V."/>
            <person name="Clum A."/>
            <person name="Steindorff A."/>
            <person name="Ohm R."/>
            <person name="Martin F."/>
            <person name="Silar P."/>
            <person name="Natvig D."/>
            <person name="Lalanne C."/>
            <person name="Gautier V."/>
            <person name="Ament-Velasquez S.L."/>
            <person name="Kruys A."/>
            <person name="Hutchinson M.I."/>
            <person name="Powell A.J."/>
            <person name="Barry K."/>
            <person name="Miller A.N."/>
            <person name="Grigoriev I.V."/>
            <person name="Debuchy R."/>
            <person name="Gladieux P."/>
            <person name="Thoren M.H."/>
            <person name="Johannesson H."/>
        </authorList>
    </citation>
    <scope>NUCLEOTIDE SEQUENCE</scope>
    <source>
        <strain evidence="2">CBS 540.89</strain>
    </source>
</reference>
<sequence>MARDRLPSKFAIVLTALHSLSLLACFTSIISSAISAAQIPEEAVTTIGAFVASFWTIGEDIAEIAALANARIRRCPAKWLYILELVTAIFCFALPAASSLGYEAARYERCRYVSYKDEEKFDCRRSAGPMATAATVAMAGVYLAATIHTILFFLTVIQYCVMKRKAT</sequence>
<feature type="transmembrane region" description="Helical" evidence="1">
    <location>
        <begin position="139"/>
        <end position="161"/>
    </location>
</feature>
<proteinExistence type="predicted"/>
<evidence type="ECO:0000313" key="3">
    <source>
        <dbReference type="Proteomes" id="UP001172159"/>
    </source>
</evidence>
<comment type="caution">
    <text evidence="2">The sequence shown here is derived from an EMBL/GenBank/DDBJ whole genome shotgun (WGS) entry which is preliminary data.</text>
</comment>
<evidence type="ECO:0000313" key="2">
    <source>
        <dbReference type="EMBL" id="KAK0744579.1"/>
    </source>
</evidence>
<keyword evidence="3" id="KW-1185">Reference proteome</keyword>
<feature type="transmembrane region" description="Helical" evidence="1">
    <location>
        <begin position="46"/>
        <end position="67"/>
    </location>
</feature>
<dbReference type="AlphaFoldDB" id="A0AA40ES97"/>
<name>A0AA40ES97_9PEZI</name>
<keyword evidence="1" id="KW-1133">Transmembrane helix</keyword>
<keyword evidence="1" id="KW-0472">Membrane</keyword>